<accession>A0ABS4B059</accession>
<evidence type="ECO:0000256" key="1">
    <source>
        <dbReference type="SAM" id="MobiDB-lite"/>
    </source>
</evidence>
<dbReference type="PANTHER" id="PTHR34700">
    <property type="entry name" value="POTASSIUM BINDING PROTEIN KBP"/>
    <property type="match status" value="1"/>
</dbReference>
<dbReference type="RefSeq" id="WP_209354392.1">
    <property type="nucleotide sequence ID" value="NZ_JAGIYZ010000053.1"/>
</dbReference>
<dbReference type="Proteomes" id="UP000680815">
    <property type="component" value="Unassembled WGS sequence"/>
</dbReference>
<dbReference type="InterPro" id="IPR052196">
    <property type="entry name" value="Bact_Kbp"/>
</dbReference>
<evidence type="ECO:0000259" key="2">
    <source>
        <dbReference type="PROSITE" id="PS51782"/>
    </source>
</evidence>
<name>A0ABS4B059_9PROT</name>
<organism evidence="3 4">
    <name type="scientific">Roseomonas nitratireducens</name>
    <dbReference type="NCBI Taxonomy" id="2820810"/>
    <lineage>
        <taxon>Bacteria</taxon>
        <taxon>Pseudomonadati</taxon>
        <taxon>Pseudomonadota</taxon>
        <taxon>Alphaproteobacteria</taxon>
        <taxon>Acetobacterales</taxon>
        <taxon>Roseomonadaceae</taxon>
        <taxon>Roseomonas</taxon>
    </lineage>
</organism>
<dbReference type="Gene3D" id="3.10.350.10">
    <property type="entry name" value="LysM domain"/>
    <property type="match status" value="1"/>
</dbReference>
<dbReference type="PROSITE" id="PS51782">
    <property type="entry name" value="LYSM"/>
    <property type="match status" value="1"/>
</dbReference>
<dbReference type="Pfam" id="PF01476">
    <property type="entry name" value="LysM"/>
    <property type="match status" value="1"/>
</dbReference>
<gene>
    <name evidence="3" type="ORF">J5Y09_24065</name>
</gene>
<dbReference type="InterPro" id="IPR036779">
    <property type="entry name" value="LysM_dom_sf"/>
</dbReference>
<keyword evidence="4" id="KW-1185">Reference proteome</keyword>
<feature type="non-terminal residue" evidence="3">
    <location>
        <position position="1"/>
    </location>
</feature>
<sequence length="226" mass="23611">TAAATPPAATPPAASAPASAPPAAEAPAEAPAPLAVLIPEAGTAAAPRLLQGPQMVPDAPRQGGRPAPARLGMSSVDYEEGGSIRFAGTAPAGASVRVYVGDLHAGDAVANAEGRWLLLPERQPPVGRAMLRVDQIAERGQVAARVEVPFQRDELPPDAFERGRVVVQPGANLWRIARAVYGRGTRFTVIYDANRDQIRDPRRIFPGQIFAVPEVQATPSASSVSR</sequence>
<evidence type="ECO:0000313" key="3">
    <source>
        <dbReference type="EMBL" id="MBP0467020.1"/>
    </source>
</evidence>
<comment type="caution">
    <text evidence="3">The sequence shown here is derived from an EMBL/GenBank/DDBJ whole genome shotgun (WGS) entry which is preliminary data.</text>
</comment>
<protein>
    <submittedName>
        <fullName evidence="3">LysM peptidoglycan-binding domain-containing protein</fullName>
    </submittedName>
</protein>
<dbReference type="CDD" id="cd00118">
    <property type="entry name" value="LysM"/>
    <property type="match status" value="1"/>
</dbReference>
<dbReference type="InterPro" id="IPR018392">
    <property type="entry name" value="LysM"/>
</dbReference>
<reference evidence="3 4" key="1">
    <citation type="submission" date="2021-03" db="EMBL/GenBank/DDBJ databases">
        <authorList>
            <person name="So Y."/>
        </authorList>
    </citation>
    <scope>NUCLEOTIDE SEQUENCE [LARGE SCALE GENOMIC DNA]</scope>
    <source>
        <strain evidence="3 4">PWR1</strain>
    </source>
</reference>
<dbReference type="EMBL" id="JAGIYZ010000053">
    <property type="protein sequence ID" value="MBP0467020.1"/>
    <property type="molecule type" value="Genomic_DNA"/>
</dbReference>
<feature type="domain" description="LysM" evidence="2">
    <location>
        <begin position="163"/>
        <end position="212"/>
    </location>
</feature>
<evidence type="ECO:0000313" key="4">
    <source>
        <dbReference type="Proteomes" id="UP000680815"/>
    </source>
</evidence>
<dbReference type="PANTHER" id="PTHR34700:SF4">
    <property type="entry name" value="PHAGE-LIKE ELEMENT PBSX PROTEIN XKDP"/>
    <property type="match status" value="1"/>
</dbReference>
<feature type="region of interest" description="Disordered" evidence="1">
    <location>
        <begin position="53"/>
        <end position="73"/>
    </location>
</feature>
<proteinExistence type="predicted"/>
<feature type="region of interest" description="Disordered" evidence="1">
    <location>
        <begin position="1"/>
        <end position="31"/>
    </location>
</feature>